<reference evidence="1 2" key="1">
    <citation type="submission" date="2019-04" db="EMBL/GenBank/DDBJ databases">
        <authorList>
            <person name="Feng G."/>
            <person name="Zhang J."/>
            <person name="Zhu H."/>
        </authorList>
    </citation>
    <scope>NUCLEOTIDE SEQUENCE [LARGE SCALE GENOMIC DNA]</scope>
    <source>
        <strain evidence="1 2">JCM 17223</strain>
    </source>
</reference>
<name>A0A4Z0PLI3_9BACT</name>
<evidence type="ECO:0000313" key="1">
    <source>
        <dbReference type="EMBL" id="TGE16822.1"/>
    </source>
</evidence>
<keyword evidence="2" id="KW-1185">Reference proteome</keyword>
<evidence type="ECO:0000313" key="2">
    <source>
        <dbReference type="Proteomes" id="UP000297739"/>
    </source>
</evidence>
<proteinExistence type="predicted"/>
<gene>
    <name evidence="1" type="ORF">E5J99_08920</name>
</gene>
<organism evidence="1 2">
    <name type="scientific">Hymenobacter elongatus</name>
    <dbReference type="NCBI Taxonomy" id="877208"/>
    <lineage>
        <taxon>Bacteria</taxon>
        <taxon>Pseudomonadati</taxon>
        <taxon>Bacteroidota</taxon>
        <taxon>Cytophagia</taxon>
        <taxon>Cytophagales</taxon>
        <taxon>Hymenobacteraceae</taxon>
        <taxon>Hymenobacter</taxon>
    </lineage>
</organism>
<sequence>MLKNIINSASPAVLGLLLGGAAVVSSCSKEEQVAPGTATAATKAENYTGEALYRGIFFFDGEVATKIPAFDSYRLTIGKGLAQNPTLATVRRRNIDAMVSAARRLDPTYFDRLKQAIASQDFQRVKDAIKQGTTLNEAVTLHALTSQTEKDAYLERKKILRTLDMTRYDFRNEQDITRYVQDARAALAAAGQEVSPTAIQSEVSMIMVYQSGDYVAYQSVSVFIAEHAHAFFEKLNDESSDSQLKVDLVIKQIALNL</sequence>
<dbReference type="Pfam" id="PF26137">
    <property type="entry name" value="Toxin_SdpC"/>
    <property type="match status" value="1"/>
</dbReference>
<dbReference type="PROSITE" id="PS51257">
    <property type="entry name" value="PROKAR_LIPOPROTEIN"/>
    <property type="match status" value="1"/>
</dbReference>
<dbReference type="EMBL" id="SRLD01000014">
    <property type="protein sequence ID" value="TGE16822.1"/>
    <property type="molecule type" value="Genomic_DNA"/>
</dbReference>
<protein>
    <submittedName>
        <fullName evidence="1">Uncharacterized protein</fullName>
    </submittedName>
</protein>
<dbReference type="AlphaFoldDB" id="A0A4Z0PLI3"/>
<dbReference type="Proteomes" id="UP000297739">
    <property type="component" value="Unassembled WGS sequence"/>
</dbReference>
<dbReference type="InterPro" id="IPR023888">
    <property type="entry name" value="SdpC-like"/>
</dbReference>
<comment type="caution">
    <text evidence="1">The sequence shown here is derived from an EMBL/GenBank/DDBJ whole genome shotgun (WGS) entry which is preliminary data.</text>
</comment>
<accession>A0A4Z0PLI3</accession>
<dbReference type="OrthoDB" id="1453505at2"/>
<dbReference type="RefSeq" id="WP_135497380.1">
    <property type="nucleotide sequence ID" value="NZ_SRLD01000014.1"/>
</dbReference>